<dbReference type="PANTHER" id="PTHR33540:SF2">
    <property type="entry name" value="TRNA THREONYLCARBAMOYLADENOSINE BIOSYNTHESIS PROTEIN TSAE"/>
    <property type="match status" value="1"/>
</dbReference>
<comment type="subcellular location">
    <subcellularLocation>
        <location evidence="1">Cytoplasm</location>
    </subcellularLocation>
</comment>
<dbReference type="EMBL" id="QEKO01000003">
    <property type="protein sequence ID" value="PVY61586.1"/>
    <property type="molecule type" value="Genomic_DNA"/>
</dbReference>
<dbReference type="InterPro" id="IPR027417">
    <property type="entry name" value="P-loop_NTPase"/>
</dbReference>
<dbReference type="GO" id="GO:0046872">
    <property type="term" value="F:metal ion binding"/>
    <property type="evidence" value="ECO:0007669"/>
    <property type="project" value="UniProtKB-KW"/>
</dbReference>
<dbReference type="InterPro" id="IPR003442">
    <property type="entry name" value="T6A_TsaE"/>
</dbReference>
<accession>A0A2U1CKP7</accession>
<evidence type="ECO:0000256" key="4">
    <source>
        <dbReference type="ARBA" id="ARBA00022490"/>
    </source>
</evidence>
<dbReference type="GO" id="GO:0002949">
    <property type="term" value="P:tRNA threonylcarbamoyladenosine modification"/>
    <property type="evidence" value="ECO:0007669"/>
    <property type="project" value="InterPro"/>
</dbReference>
<sequence>MHCGRRLRPAPSTEKMIMQNYQVLEEISIYLIDEEHTSLLAQQLAPLLLAPGEQGGAGGRIHLKGELGAGKTHFVRALLRACGVAGRIKSPSYALLETYKVSNLYFYHLDFYRFSDPREWVDAGFRDLLQKQAVVLIEWPEQAGSLLPPPDLEISLDYAGAGRLARLTAYSNKGKSWLTSMVLPPQEFPPRDSPAAES</sequence>
<evidence type="ECO:0000313" key="11">
    <source>
        <dbReference type="EMBL" id="PVY61586.1"/>
    </source>
</evidence>
<dbReference type="AlphaFoldDB" id="A0A2U1CKP7"/>
<dbReference type="SUPFAM" id="SSF52540">
    <property type="entry name" value="P-loop containing nucleoside triphosphate hydrolases"/>
    <property type="match status" value="1"/>
</dbReference>
<evidence type="ECO:0000256" key="2">
    <source>
        <dbReference type="ARBA" id="ARBA00007599"/>
    </source>
</evidence>
<evidence type="ECO:0000256" key="6">
    <source>
        <dbReference type="ARBA" id="ARBA00022723"/>
    </source>
</evidence>
<dbReference type="Proteomes" id="UP000246145">
    <property type="component" value="Unassembled WGS sequence"/>
</dbReference>
<dbReference type="PANTHER" id="PTHR33540">
    <property type="entry name" value="TRNA THREONYLCARBAMOYLADENOSINE BIOSYNTHESIS PROTEIN TSAE"/>
    <property type="match status" value="1"/>
</dbReference>
<keyword evidence="6" id="KW-0479">Metal-binding</keyword>
<evidence type="ECO:0000256" key="1">
    <source>
        <dbReference type="ARBA" id="ARBA00004496"/>
    </source>
</evidence>
<evidence type="ECO:0000256" key="8">
    <source>
        <dbReference type="ARBA" id="ARBA00022840"/>
    </source>
</evidence>
<dbReference type="Pfam" id="PF02367">
    <property type="entry name" value="TsaE"/>
    <property type="match status" value="1"/>
</dbReference>
<protein>
    <recommendedName>
        <fullName evidence="3">tRNA threonylcarbamoyladenosine biosynthesis protein TsaE</fullName>
    </recommendedName>
    <alternativeName>
        <fullName evidence="10">t(6)A37 threonylcarbamoyladenosine biosynthesis protein TsaE</fullName>
    </alternativeName>
</protein>
<comment type="similarity">
    <text evidence="2">Belongs to the TsaE family.</text>
</comment>
<dbReference type="Gene3D" id="3.40.50.300">
    <property type="entry name" value="P-loop containing nucleotide triphosphate hydrolases"/>
    <property type="match status" value="1"/>
</dbReference>
<keyword evidence="4" id="KW-0963">Cytoplasm</keyword>
<evidence type="ECO:0000256" key="10">
    <source>
        <dbReference type="ARBA" id="ARBA00032441"/>
    </source>
</evidence>
<proteinExistence type="inferred from homology"/>
<evidence type="ECO:0000256" key="7">
    <source>
        <dbReference type="ARBA" id="ARBA00022741"/>
    </source>
</evidence>
<evidence type="ECO:0000256" key="3">
    <source>
        <dbReference type="ARBA" id="ARBA00019010"/>
    </source>
</evidence>
<evidence type="ECO:0000313" key="12">
    <source>
        <dbReference type="Proteomes" id="UP000246145"/>
    </source>
</evidence>
<evidence type="ECO:0000256" key="5">
    <source>
        <dbReference type="ARBA" id="ARBA00022694"/>
    </source>
</evidence>
<comment type="caution">
    <text evidence="11">The sequence shown here is derived from an EMBL/GenBank/DDBJ whole genome shotgun (WGS) entry which is preliminary data.</text>
</comment>
<keyword evidence="8" id="KW-0067">ATP-binding</keyword>
<keyword evidence="5" id="KW-0819">tRNA processing</keyword>
<keyword evidence="9" id="KW-0460">Magnesium</keyword>
<dbReference type="GO" id="GO:0005737">
    <property type="term" value="C:cytoplasm"/>
    <property type="evidence" value="ECO:0007669"/>
    <property type="project" value="UniProtKB-SubCell"/>
</dbReference>
<evidence type="ECO:0000256" key="9">
    <source>
        <dbReference type="ARBA" id="ARBA00022842"/>
    </source>
</evidence>
<dbReference type="GO" id="GO:0005524">
    <property type="term" value="F:ATP binding"/>
    <property type="evidence" value="ECO:0007669"/>
    <property type="project" value="UniProtKB-KW"/>
</dbReference>
<name>A0A2U1CKP7_9BURK</name>
<dbReference type="NCBIfam" id="TIGR00150">
    <property type="entry name" value="T6A_YjeE"/>
    <property type="match status" value="1"/>
</dbReference>
<keyword evidence="12" id="KW-1185">Reference proteome</keyword>
<reference evidence="11 12" key="1">
    <citation type="submission" date="2018-04" db="EMBL/GenBank/DDBJ databases">
        <title>Genomic Encyclopedia of Type Strains, Phase IV (KMG-IV): sequencing the most valuable type-strain genomes for metagenomic binning, comparative biology and taxonomic classification.</title>
        <authorList>
            <person name="Goeker M."/>
        </authorList>
    </citation>
    <scope>NUCLEOTIDE SEQUENCE [LARGE SCALE GENOMIC DNA]</scope>
    <source>
        <strain evidence="11 12">DSM 10065</strain>
    </source>
</reference>
<organism evidence="11 12">
    <name type="scientific">Pusillimonas noertemannii</name>
    <dbReference type="NCBI Taxonomy" id="305977"/>
    <lineage>
        <taxon>Bacteria</taxon>
        <taxon>Pseudomonadati</taxon>
        <taxon>Pseudomonadota</taxon>
        <taxon>Betaproteobacteria</taxon>
        <taxon>Burkholderiales</taxon>
        <taxon>Alcaligenaceae</taxon>
        <taxon>Pusillimonas</taxon>
    </lineage>
</organism>
<keyword evidence="7" id="KW-0547">Nucleotide-binding</keyword>
<gene>
    <name evidence="11" type="ORF">C7440_2311</name>
</gene>